<sequence>MFNPFICGSFHHQQVEEDEDDSYVVVPSSTPRKTRRSSSFCRSNHKNKNPYSKRGLDKFSTLLEDLQGRREKIYAQMGSQDIPVVRFVYSNTNDWVPIVVKLRNPKQDKLKLVAAKNDDKPVSKQNSEALVKSPHPVEPSANPREVPEQPSRQEATDHRRAKKDTRCFSWSLEIDRWRRPSYYLPIVIILILLCLMFGRSFAIICASLLWYLVPTITDRHSNLRRSMKKKDYVRKLSEKKIISDGSPSSPKIKHFGVMKESSPRKHRHGKS</sequence>
<dbReference type="PANTHER" id="PTHR35275">
    <property type="entry name" value="ZCF37"/>
    <property type="match status" value="1"/>
</dbReference>
<dbReference type="PANTHER" id="PTHR35275:SF1">
    <property type="entry name" value="OS07G0585900 PROTEIN"/>
    <property type="match status" value="1"/>
</dbReference>
<dbReference type="Proteomes" id="UP000189703">
    <property type="component" value="Unplaced"/>
</dbReference>
<dbReference type="AlphaFoldDB" id="A0A1U8AXM1"/>
<dbReference type="OMA" id="YMIPTIR"/>
<feature type="region of interest" description="Disordered" evidence="1">
    <location>
        <begin position="18"/>
        <end position="54"/>
    </location>
</feature>
<proteinExistence type="predicted"/>
<organism evidence="3 4">
    <name type="scientific">Nelumbo nucifera</name>
    <name type="common">Sacred lotus</name>
    <dbReference type="NCBI Taxonomy" id="4432"/>
    <lineage>
        <taxon>Eukaryota</taxon>
        <taxon>Viridiplantae</taxon>
        <taxon>Streptophyta</taxon>
        <taxon>Embryophyta</taxon>
        <taxon>Tracheophyta</taxon>
        <taxon>Spermatophyta</taxon>
        <taxon>Magnoliopsida</taxon>
        <taxon>Proteales</taxon>
        <taxon>Nelumbonaceae</taxon>
        <taxon>Nelumbo</taxon>
    </lineage>
</organism>
<evidence type="ECO:0000313" key="3">
    <source>
        <dbReference type="Proteomes" id="UP000189703"/>
    </source>
</evidence>
<feature type="compositionally biased region" description="Basic and acidic residues" evidence="1">
    <location>
        <begin position="113"/>
        <end position="122"/>
    </location>
</feature>
<dbReference type="eggNOG" id="ENOG502RZXM">
    <property type="taxonomic scope" value="Eukaryota"/>
</dbReference>
<feature type="transmembrane region" description="Helical" evidence="2">
    <location>
        <begin position="182"/>
        <end position="213"/>
    </location>
</feature>
<dbReference type="InterPro" id="IPR045880">
    <property type="entry name" value="ZCF37"/>
</dbReference>
<feature type="region of interest" description="Disordered" evidence="1">
    <location>
        <begin position="242"/>
        <end position="271"/>
    </location>
</feature>
<protein>
    <submittedName>
        <fullName evidence="4">Uncharacterized protein LOC104608508</fullName>
    </submittedName>
</protein>
<reference evidence="4" key="1">
    <citation type="submission" date="2025-08" db="UniProtKB">
        <authorList>
            <consortium name="RefSeq"/>
        </authorList>
    </citation>
    <scope>IDENTIFICATION</scope>
</reference>
<dbReference type="FunCoup" id="A0A1U8AXM1">
    <property type="interactions" value="176"/>
</dbReference>
<accession>A0A1U8AXM1</accession>
<keyword evidence="2" id="KW-1133">Transmembrane helix</keyword>
<gene>
    <name evidence="4" type="primary">LOC104608508</name>
</gene>
<keyword evidence="2" id="KW-0812">Transmembrane</keyword>
<dbReference type="GeneID" id="104608508"/>
<dbReference type="OrthoDB" id="1932497at2759"/>
<name>A0A1U8AXM1_NELNU</name>
<dbReference type="RefSeq" id="XP_010272834.1">
    <property type="nucleotide sequence ID" value="XM_010274532.2"/>
</dbReference>
<dbReference type="KEGG" id="nnu:104608508"/>
<evidence type="ECO:0000313" key="4">
    <source>
        <dbReference type="RefSeq" id="XP_010272834.1"/>
    </source>
</evidence>
<evidence type="ECO:0000256" key="1">
    <source>
        <dbReference type="SAM" id="MobiDB-lite"/>
    </source>
</evidence>
<feature type="region of interest" description="Disordered" evidence="1">
    <location>
        <begin position="113"/>
        <end position="160"/>
    </location>
</feature>
<evidence type="ECO:0000256" key="2">
    <source>
        <dbReference type="SAM" id="Phobius"/>
    </source>
</evidence>
<keyword evidence="2" id="KW-0472">Membrane</keyword>
<keyword evidence="3" id="KW-1185">Reference proteome</keyword>